<comment type="caution">
    <text evidence="1">The sequence shown here is derived from an EMBL/GenBank/DDBJ whole genome shotgun (WGS) entry which is preliminary data.</text>
</comment>
<feature type="non-terminal residue" evidence="1">
    <location>
        <position position="1"/>
    </location>
</feature>
<dbReference type="AlphaFoldDB" id="X1DXH4"/>
<accession>X1DXH4</accession>
<reference evidence="1" key="1">
    <citation type="journal article" date="2014" name="Front. Microbiol.">
        <title>High frequency of phylogenetically diverse reductive dehalogenase-homologous genes in deep subseafloor sedimentary metagenomes.</title>
        <authorList>
            <person name="Kawai M."/>
            <person name="Futagami T."/>
            <person name="Toyoda A."/>
            <person name="Takaki Y."/>
            <person name="Nishi S."/>
            <person name="Hori S."/>
            <person name="Arai W."/>
            <person name="Tsubouchi T."/>
            <person name="Morono Y."/>
            <person name="Uchiyama I."/>
            <person name="Ito T."/>
            <person name="Fujiyama A."/>
            <person name="Inagaki F."/>
            <person name="Takami H."/>
        </authorList>
    </citation>
    <scope>NUCLEOTIDE SEQUENCE</scope>
    <source>
        <strain evidence="1">Expedition CK06-06</strain>
    </source>
</reference>
<dbReference type="EMBL" id="BART01032621">
    <property type="protein sequence ID" value="GAH12915.1"/>
    <property type="molecule type" value="Genomic_DNA"/>
</dbReference>
<name>X1DXH4_9ZZZZ</name>
<protein>
    <submittedName>
        <fullName evidence="1">Uncharacterized protein</fullName>
    </submittedName>
</protein>
<evidence type="ECO:0000313" key="1">
    <source>
        <dbReference type="EMBL" id="GAH12915.1"/>
    </source>
</evidence>
<organism evidence="1">
    <name type="scientific">marine sediment metagenome</name>
    <dbReference type="NCBI Taxonomy" id="412755"/>
    <lineage>
        <taxon>unclassified sequences</taxon>
        <taxon>metagenomes</taxon>
        <taxon>ecological metagenomes</taxon>
    </lineage>
</organism>
<sequence>AIFDLFEDQVRLKQLKSNAWPSIQHLTIEAMAKNFINGINAILEL</sequence>
<gene>
    <name evidence="1" type="ORF">S01H4_56317</name>
</gene>
<proteinExistence type="predicted"/>